<dbReference type="Proteomes" id="UP001163046">
    <property type="component" value="Unassembled WGS sequence"/>
</dbReference>
<organism evidence="1 2">
    <name type="scientific">Desmophyllum pertusum</name>
    <dbReference type="NCBI Taxonomy" id="174260"/>
    <lineage>
        <taxon>Eukaryota</taxon>
        <taxon>Metazoa</taxon>
        <taxon>Cnidaria</taxon>
        <taxon>Anthozoa</taxon>
        <taxon>Hexacorallia</taxon>
        <taxon>Scleractinia</taxon>
        <taxon>Caryophylliina</taxon>
        <taxon>Caryophylliidae</taxon>
        <taxon>Desmophyllum</taxon>
    </lineage>
</organism>
<accession>A0A9W9ZXT2</accession>
<protein>
    <submittedName>
        <fullName evidence="1">Uncharacterized protein</fullName>
    </submittedName>
</protein>
<name>A0A9W9ZXT2_9CNID</name>
<dbReference type="AlphaFoldDB" id="A0A9W9ZXT2"/>
<sequence>MSDVRGPQIGKDWERPGNQKLWSISLIDTFRDRWEETLGHVRRDLGPDQAAETGTENDIRRERDLVVKARKRGEINLAANQENEKGKEKRRDQRVARLRAHRQVKVGVVALILQRRRKKTVSASVDPVAEAMKREQGERDLAVRKETEIVTKTLGKGDRKAATGQVLLAHDQKVEVQKKTKKIQE</sequence>
<comment type="caution">
    <text evidence="1">The sequence shown here is derived from an EMBL/GenBank/DDBJ whole genome shotgun (WGS) entry which is preliminary data.</text>
</comment>
<gene>
    <name evidence="1" type="ORF">OS493_028811</name>
</gene>
<evidence type="ECO:0000313" key="2">
    <source>
        <dbReference type="Proteomes" id="UP001163046"/>
    </source>
</evidence>
<evidence type="ECO:0000313" key="1">
    <source>
        <dbReference type="EMBL" id="KAJ7389842.1"/>
    </source>
</evidence>
<dbReference type="EMBL" id="MU825424">
    <property type="protein sequence ID" value="KAJ7389842.1"/>
    <property type="molecule type" value="Genomic_DNA"/>
</dbReference>
<proteinExistence type="predicted"/>
<reference evidence="1" key="1">
    <citation type="submission" date="2023-01" db="EMBL/GenBank/DDBJ databases">
        <title>Genome assembly of the deep-sea coral Lophelia pertusa.</title>
        <authorList>
            <person name="Herrera S."/>
            <person name="Cordes E."/>
        </authorList>
    </citation>
    <scope>NUCLEOTIDE SEQUENCE</scope>
    <source>
        <strain evidence="1">USNM1676648</strain>
        <tissue evidence="1">Polyp</tissue>
    </source>
</reference>
<keyword evidence="2" id="KW-1185">Reference proteome</keyword>